<protein>
    <recommendedName>
        <fullName evidence="10">Odorant receptor</fullName>
    </recommendedName>
</protein>
<dbReference type="PANTHER" id="PTHR21137:SF35">
    <property type="entry name" value="ODORANT RECEPTOR 19A-RELATED"/>
    <property type="match status" value="1"/>
</dbReference>
<evidence type="ECO:0000256" key="10">
    <source>
        <dbReference type="RuleBase" id="RU351113"/>
    </source>
</evidence>
<reference evidence="12 14" key="2">
    <citation type="journal article" date="2018" name="Genome Res.">
        <title>The genomic architecture and molecular evolution of ant odorant receptors.</title>
        <authorList>
            <person name="McKenzie S.K."/>
            <person name="Kronauer D.J.C."/>
        </authorList>
    </citation>
    <scope>NUCLEOTIDE SEQUENCE [LARGE SCALE GENOMIC DNA]</scope>
    <source>
        <strain evidence="12">Clonal line C1</strain>
    </source>
</reference>
<keyword evidence="7 10" id="KW-0472">Membrane</keyword>
<keyword evidence="13" id="KW-1185">Reference proteome</keyword>
<comment type="subcellular location">
    <subcellularLocation>
        <location evidence="1 10">Cell membrane</location>
        <topology evidence="1 10">Multi-pass membrane protein</topology>
    </subcellularLocation>
</comment>
<evidence type="ECO:0000256" key="2">
    <source>
        <dbReference type="ARBA" id="ARBA00022475"/>
    </source>
</evidence>
<keyword evidence="3 10" id="KW-0716">Sensory transduction</keyword>
<reference evidence="12" key="3">
    <citation type="submission" date="2018-07" db="EMBL/GenBank/DDBJ databases">
        <authorList>
            <person name="Mckenzie S.K."/>
            <person name="Kronauer D.J.C."/>
        </authorList>
    </citation>
    <scope>NUCLEOTIDE SEQUENCE</scope>
    <source>
        <strain evidence="12">Clonal line C1</strain>
    </source>
</reference>
<sequence>MKLEDTISQATRVWLEVFGIWPNSSCIFLRRMFWTAALIIEQVGQYQYIIMHLYSTEVSEIMNLLSAAMSFTLFCIKLGTFWYKQRTFKKILAMMAIDWDKCFRAEFDTFTTINHAKLSQRFSNTIVALFSIAAILYSTNIVRMGTDKTTNASIRQPLILEMDLPFGDGRFVYELVIIAQFLHLVICSCCIASVNALLVNLILHASGQIEILREWLMKIFPKEKERDANLFMVKKAIRKHQKIIIFSEHIEELYSNIAMALFVSDTLVICFLGFIIVTSIGTPDATRIIIRTVVFYFVINMEAFIFCFAGEYLSSKSQSIADAAYDSYWYESYTTDNRIIPFLIMRSQSQLSITIGKITNLSLERFTSIIRVSASYVSVLHAMY</sequence>
<dbReference type="InterPro" id="IPR004117">
    <property type="entry name" value="7tm6_olfct_rcpt"/>
</dbReference>
<keyword evidence="2" id="KW-1003">Cell membrane</keyword>
<keyword evidence="8 10" id="KW-0675">Receptor</keyword>
<dbReference type="OMA" id="ISHNAKL"/>
<dbReference type="Pfam" id="PF02949">
    <property type="entry name" value="7tm_6"/>
    <property type="match status" value="1"/>
</dbReference>
<dbReference type="Proteomes" id="UP000053097">
    <property type="component" value="Unassembled WGS sequence"/>
</dbReference>
<evidence type="ECO:0000313" key="14">
    <source>
        <dbReference type="Proteomes" id="UP000279307"/>
    </source>
</evidence>
<dbReference type="GO" id="GO:0004984">
    <property type="term" value="F:olfactory receptor activity"/>
    <property type="evidence" value="ECO:0007669"/>
    <property type="project" value="InterPro"/>
</dbReference>
<feature type="transmembrane region" description="Helical" evidence="10">
    <location>
        <begin position="171"/>
        <end position="203"/>
    </location>
</feature>
<evidence type="ECO:0000256" key="6">
    <source>
        <dbReference type="ARBA" id="ARBA00022989"/>
    </source>
</evidence>
<feature type="transmembrane region" description="Helical" evidence="10">
    <location>
        <begin position="122"/>
        <end position="142"/>
    </location>
</feature>
<dbReference type="GO" id="GO:0005549">
    <property type="term" value="F:odorant binding"/>
    <property type="evidence" value="ECO:0007669"/>
    <property type="project" value="InterPro"/>
</dbReference>
<keyword evidence="5 10" id="KW-0552">Olfaction</keyword>
<feature type="transmembrane region" description="Helical" evidence="10">
    <location>
        <begin position="288"/>
        <end position="309"/>
    </location>
</feature>
<evidence type="ECO:0000313" key="13">
    <source>
        <dbReference type="Proteomes" id="UP000053097"/>
    </source>
</evidence>
<gene>
    <name evidence="12" type="ORF">DMN91_003008</name>
    <name evidence="11" type="ORF">X777_02078</name>
</gene>
<evidence type="ECO:0000256" key="8">
    <source>
        <dbReference type="ARBA" id="ARBA00023170"/>
    </source>
</evidence>
<organism evidence="11 13">
    <name type="scientific">Ooceraea biroi</name>
    <name type="common">Clonal raider ant</name>
    <name type="synonym">Cerapachys biroi</name>
    <dbReference type="NCBI Taxonomy" id="2015173"/>
    <lineage>
        <taxon>Eukaryota</taxon>
        <taxon>Metazoa</taxon>
        <taxon>Ecdysozoa</taxon>
        <taxon>Arthropoda</taxon>
        <taxon>Hexapoda</taxon>
        <taxon>Insecta</taxon>
        <taxon>Pterygota</taxon>
        <taxon>Neoptera</taxon>
        <taxon>Endopterygota</taxon>
        <taxon>Hymenoptera</taxon>
        <taxon>Apocrita</taxon>
        <taxon>Aculeata</taxon>
        <taxon>Formicoidea</taxon>
        <taxon>Formicidae</taxon>
        <taxon>Dorylinae</taxon>
        <taxon>Ooceraea</taxon>
    </lineage>
</organism>
<evidence type="ECO:0000256" key="9">
    <source>
        <dbReference type="ARBA" id="ARBA00023224"/>
    </source>
</evidence>
<comment type="similarity">
    <text evidence="10">Belongs to the insect chemoreceptor superfamily. Heteromeric odorant receptor channel (TC 1.A.69) family.</text>
</comment>
<evidence type="ECO:0000256" key="3">
    <source>
        <dbReference type="ARBA" id="ARBA00022606"/>
    </source>
</evidence>
<keyword evidence="9 10" id="KW-0807">Transducer</keyword>
<evidence type="ECO:0000256" key="1">
    <source>
        <dbReference type="ARBA" id="ARBA00004651"/>
    </source>
</evidence>
<evidence type="ECO:0000256" key="7">
    <source>
        <dbReference type="ARBA" id="ARBA00023136"/>
    </source>
</evidence>
<evidence type="ECO:0000256" key="5">
    <source>
        <dbReference type="ARBA" id="ARBA00022725"/>
    </source>
</evidence>
<comment type="caution">
    <text evidence="10">Lacks conserved residue(s) required for the propagation of feature annotation.</text>
</comment>
<dbReference type="EMBL" id="QOIP01000003">
    <property type="protein sequence ID" value="RLU24917.1"/>
    <property type="molecule type" value="Genomic_DNA"/>
</dbReference>
<evidence type="ECO:0000256" key="4">
    <source>
        <dbReference type="ARBA" id="ARBA00022692"/>
    </source>
</evidence>
<dbReference type="Proteomes" id="UP000279307">
    <property type="component" value="Chromosome 3"/>
</dbReference>
<evidence type="ECO:0000313" key="11">
    <source>
        <dbReference type="EMBL" id="EZA57542.1"/>
    </source>
</evidence>
<feature type="transmembrane region" description="Helical" evidence="10">
    <location>
        <begin position="61"/>
        <end position="83"/>
    </location>
</feature>
<dbReference type="OrthoDB" id="6765072at2759"/>
<dbReference type="PANTHER" id="PTHR21137">
    <property type="entry name" value="ODORANT RECEPTOR"/>
    <property type="match status" value="1"/>
</dbReference>
<reference evidence="11 13" key="1">
    <citation type="journal article" date="2014" name="Curr. Biol.">
        <title>The genome of the clonal raider ant Cerapachys biroi.</title>
        <authorList>
            <person name="Oxley P.R."/>
            <person name="Ji L."/>
            <person name="Fetter-Pruneda I."/>
            <person name="McKenzie S.K."/>
            <person name="Li C."/>
            <person name="Hu H."/>
            <person name="Zhang G."/>
            <person name="Kronauer D.J."/>
        </authorList>
    </citation>
    <scope>NUCLEOTIDE SEQUENCE [LARGE SCALE GENOMIC DNA]</scope>
</reference>
<feature type="transmembrane region" description="Helical" evidence="10">
    <location>
        <begin position="253"/>
        <end position="276"/>
    </location>
</feature>
<dbReference type="EMBL" id="KK107144">
    <property type="protein sequence ID" value="EZA57542.1"/>
    <property type="molecule type" value="Genomic_DNA"/>
</dbReference>
<keyword evidence="4 10" id="KW-0812">Transmembrane</keyword>
<name>A0A026WN97_OOCBI</name>
<proteinExistence type="inferred from homology"/>
<dbReference type="AlphaFoldDB" id="A0A026WN97"/>
<dbReference type="GO" id="GO:0007165">
    <property type="term" value="P:signal transduction"/>
    <property type="evidence" value="ECO:0007669"/>
    <property type="project" value="UniProtKB-KW"/>
</dbReference>
<keyword evidence="6 10" id="KW-1133">Transmembrane helix</keyword>
<evidence type="ECO:0000313" key="12">
    <source>
        <dbReference type="EMBL" id="RLU24917.1"/>
    </source>
</evidence>
<accession>A0A026WN97</accession>
<dbReference type="GO" id="GO:0005886">
    <property type="term" value="C:plasma membrane"/>
    <property type="evidence" value="ECO:0007669"/>
    <property type="project" value="UniProtKB-SubCell"/>
</dbReference>